<name>A0A382D996_9ZZZZ</name>
<gene>
    <name evidence="7" type="ORF">METZ01_LOCUS187882</name>
</gene>
<dbReference type="GO" id="GO:0006284">
    <property type="term" value="P:base-excision repair"/>
    <property type="evidence" value="ECO:0007669"/>
    <property type="project" value="InterPro"/>
</dbReference>
<accession>A0A382D996</accession>
<dbReference type="CDD" id="cd19374">
    <property type="entry name" value="UDG-F3_SMUG1-like"/>
    <property type="match status" value="1"/>
</dbReference>
<dbReference type="Gene3D" id="3.40.470.10">
    <property type="entry name" value="Uracil-DNA glycosylase-like domain"/>
    <property type="match status" value="1"/>
</dbReference>
<dbReference type="InterPro" id="IPR039134">
    <property type="entry name" value="SMUG1"/>
</dbReference>
<evidence type="ECO:0000256" key="2">
    <source>
        <dbReference type="ARBA" id="ARBA00022763"/>
    </source>
</evidence>
<proteinExistence type="inferred from homology"/>
<organism evidence="7">
    <name type="scientific">marine metagenome</name>
    <dbReference type="NCBI Taxonomy" id="408172"/>
    <lineage>
        <taxon>unclassified sequences</taxon>
        <taxon>metagenomes</taxon>
        <taxon>ecological metagenomes</taxon>
    </lineage>
</organism>
<keyword evidence="2" id="KW-0227">DNA damage</keyword>
<evidence type="ECO:0000256" key="5">
    <source>
        <dbReference type="ARBA" id="ARBA00023204"/>
    </source>
</evidence>
<evidence type="ECO:0000259" key="6">
    <source>
        <dbReference type="Pfam" id="PF03167"/>
    </source>
</evidence>
<evidence type="ECO:0000313" key="7">
    <source>
        <dbReference type="EMBL" id="SVB35028.1"/>
    </source>
</evidence>
<evidence type="ECO:0000256" key="1">
    <source>
        <dbReference type="ARBA" id="ARBA00007889"/>
    </source>
</evidence>
<dbReference type="GO" id="GO:0003677">
    <property type="term" value="F:DNA binding"/>
    <property type="evidence" value="ECO:0007669"/>
    <property type="project" value="UniProtKB-KW"/>
</dbReference>
<protein>
    <recommendedName>
        <fullName evidence="6">Uracil-DNA glycosylase-like domain-containing protein</fullName>
    </recommendedName>
</protein>
<dbReference type="AlphaFoldDB" id="A0A382D996"/>
<dbReference type="EMBL" id="UINC01038265">
    <property type="protein sequence ID" value="SVB35028.1"/>
    <property type="molecule type" value="Genomic_DNA"/>
</dbReference>
<feature type="domain" description="Uracil-DNA glycosylase-like" evidence="6">
    <location>
        <begin position="70"/>
        <end position="238"/>
    </location>
</feature>
<keyword evidence="5" id="KW-0234">DNA repair</keyword>
<comment type="similarity">
    <text evidence="1">Belongs to the uracil-DNA glycosylase (UDG) superfamily. SMUG1 family.</text>
</comment>
<dbReference type="GO" id="GO:0017065">
    <property type="term" value="F:single-strand selective uracil DNA N-glycosylase activity"/>
    <property type="evidence" value="ECO:0007669"/>
    <property type="project" value="InterPro"/>
</dbReference>
<evidence type="ECO:0000256" key="3">
    <source>
        <dbReference type="ARBA" id="ARBA00022801"/>
    </source>
</evidence>
<dbReference type="SUPFAM" id="SSF52141">
    <property type="entry name" value="Uracil-DNA glycosylase-like"/>
    <property type="match status" value="1"/>
</dbReference>
<dbReference type="PANTHER" id="PTHR13235">
    <property type="entry name" value="SINGLE-STRAND SELECTIVE MONOFUNCTIONAL URACIL DNA GLYCOSYLASE"/>
    <property type="match status" value="1"/>
</dbReference>
<evidence type="ECO:0000256" key="4">
    <source>
        <dbReference type="ARBA" id="ARBA00023125"/>
    </source>
</evidence>
<sequence length="258" mass="28525">MQTLAKRSRWGYNAAVPKRAEATQLIAAAAQLRDAVNRLSFAPPVEYVYNPLDYAWAAHEQFLTRYGGGAKRAVFLGMNPGPFGMAQVGVPFGEVAAVRDWLRIDAPIGKPAKEHPKRPVLGLDCPRSEVSGRRFWGFFAEKFGQPEAFFAGHFVVNYCPLAFLEDTGRNRTPDKLPAVEVKPLEEICNAHLAKVVEILQPEWLVAVGGFAEKKARELLGQSAVKIGRVLHPSPASPAANRGWAEQADKQLREQGIWR</sequence>
<dbReference type="InterPro" id="IPR005122">
    <property type="entry name" value="Uracil-DNA_glycosylase-like"/>
</dbReference>
<dbReference type="GO" id="GO:0000703">
    <property type="term" value="F:oxidized pyrimidine nucleobase lesion DNA N-glycosylase activity"/>
    <property type="evidence" value="ECO:0007669"/>
    <property type="project" value="TreeGrafter"/>
</dbReference>
<keyword evidence="3" id="KW-0378">Hydrolase</keyword>
<dbReference type="FunFam" id="3.40.470.10:FF:000005">
    <property type="entry name" value="Single-strand selective monofunctional uracil DNA glycosylase"/>
    <property type="match status" value="1"/>
</dbReference>
<reference evidence="7" key="1">
    <citation type="submission" date="2018-05" db="EMBL/GenBank/DDBJ databases">
        <authorList>
            <person name="Lanie J.A."/>
            <person name="Ng W.-L."/>
            <person name="Kazmierczak K.M."/>
            <person name="Andrzejewski T.M."/>
            <person name="Davidsen T.M."/>
            <person name="Wayne K.J."/>
            <person name="Tettelin H."/>
            <person name="Glass J.I."/>
            <person name="Rusch D."/>
            <person name="Podicherti R."/>
            <person name="Tsui H.-C.T."/>
            <person name="Winkler M.E."/>
        </authorList>
    </citation>
    <scope>NUCLEOTIDE SEQUENCE</scope>
</reference>
<keyword evidence="4" id="KW-0238">DNA-binding</keyword>
<dbReference type="PANTHER" id="PTHR13235:SF2">
    <property type="entry name" value="SINGLE-STRAND SELECTIVE MONOFUNCTIONAL URACIL DNA GLYCOSYLASE"/>
    <property type="match status" value="1"/>
</dbReference>
<dbReference type="Pfam" id="PF03167">
    <property type="entry name" value="UDG"/>
    <property type="match status" value="1"/>
</dbReference>
<dbReference type="InterPro" id="IPR036895">
    <property type="entry name" value="Uracil-DNA_glycosylase-like_sf"/>
</dbReference>